<dbReference type="PANTHER" id="PTHR15642">
    <property type="entry name" value="CYTOCHROME C OXIDASE ASSEMBLY FACTOR 3, MITOCHONDRIAL"/>
    <property type="match status" value="1"/>
</dbReference>
<keyword evidence="5" id="KW-0812">Transmembrane</keyword>
<comment type="subunit">
    <text evidence="4 9">Component of 250-400 kDa complexes called cytochrome oxidase assembly intermediates or COA complexes.</text>
</comment>
<evidence type="ECO:0000259" key="11">
    <source>
        <dbReference type="Pfam" id="PF09813"/>
    </source>
</evidence>
<comment type="similarity">
    <text evidence="3 9">Belongs to the COA3 family.</text>
</comment>
<reference evidence="12 13" key="1">
    <citation type="journal article" name="Sci. Rep.">
        <title>Telomere-to-telomere assembled and centromere annotated genomes of the two main subspecies of the button mushroom Agaricus bisporus reveal especially polymorphic chromosome ends.</title>
        <authorList>
            <person name="Sonnenberg A.S.M."/>
            <person name="Sedaghat-Telgerd N."/>
            <person name="Lavrijssen B."/>
            <person name="Ohm R.A."/>
            <person name="Hendrickx P.M."/>
            <person name="Scholtmeijer K."/>
            <person name="Baars J.J.P."/>
            <person name="van Peer A."/>
        </authorList>
    </citation>
    <scope>NUCLEOTIDE SEQUENCE [LARGE SCALE GENOMIC DNA]</scope>
    <source>
        <strain evidence="12 13">H119_p4</strain>
    </source>
</reference>
<dbReference type="AlphaFoldDB" id="A0A8H7F2Z4"/>
<dbReference type="InterPro" id="IPR041752">
    <property type="entry name" value="Coa3"/>
</dbReference>
<accession>A0A8H7F2Z4</accession>
<dbReference type="InterPro" id="IPR018628">
    <property type="entry name" value="Coa3_CC"/>
</dbReference>
<keyword evidence="7 9" id="KW-0496">Mitochondrion</keyword>
<dbReference type="GO" id="GO:0033617">
    <property type="term" value="P:mitochondrial respiratory chain complex IV assembly"/>
    <property type="evidence" value="ECO:0007669"/>
    <property type="project" value="UniProtKB-UniRule"/>
</dbReference>
<name>A0A8H7F2Z4_AGABI</name>
<evidence type="ECO:0000313" key="13">
    <source>
        <dbReference type="Proteomes" id="UP000629468"/>
    </source>
</evidence>
<feature type="compositionally biased region" description="Low complexity" evidence="10">
    <location>
        <begin position="133"/>
        <end position="143"/>
    </location>
</feature>
<evidence type="ECO:0000256" key="3">
    <source>
        <dbReference type="ARBA" id="ARBA00007035"/>
    </source>
</evidence>
<evidence type="ECO:0000256" key="1">
    <source>
        <dbReference type="ARBA" id="ARBA00003064"/>
    </source>
</evidence>
<evidence type="ECO:0000313" key="12">
    <source>
        <dbReference type="EMBL" id="KAF7775808.1"/>
    </source>
</evidence>
<sequence>MSLHLDRRKSQQTYRRNSGLMSPGLLRAREPFRMRNALTGISLGLFAFGVYTYSISAVKQDKFDDIDDEARALARTGTPSGTAALPVANSSSASATTPETSSATLSEVEEQKIMQSAFDAVTRNNEQREDGGAVVPASSASSPRPIGVLQKLDKRFPNLLDPKNKTLVWGAPPIDDIGKMSSK</sequence>
<keyword evidence="9" id="KW-0999">Mitochondrion inner membrane</keyword>
<protein>
    <recommendedName>
        <fullName evidence="9">Cytochrome c oxidase assembly factor 3</fullName>
    </recommendedName>
</protein>
<evidence type="ECO:0000256" key="2">
    <source>
        <dbReference type="ARBA" id="ARBA00004304"/>
    </source>
</evidence>
<feature type="region of interest" description="Disordered" evidence="10">
    <location>
        <begin position="1"/>
        <end position="22"/>
    </location>
</feature>
<keyword evidence="6" id="KW-1133">Transmembrane helix</keyword>
<feature type="compositionally biased region" description="Low complexity" evidence="10">
    <location>
        <begin position="88"/>
        <end position="106"/>
    </location>
</feature>
<evidence type="ECO:0000256" key="8">
    <source>
        <dbReference type="ARBA" id="ARBA00023136"/>
    </source>
</evidence>
<feature type="region of interest" description="Disordered" evidence="10">
    <location>
        <begin position="124"/>
        <end position="145"/>
    </location>
</feature>
<feature type="compositionally biased region" description="Polar residues" evidence="10">
    <location>
        <begin position="11"/>
        <end position="20"/>
    </location>
</feature>
<evidence type="ECO:0000256" key="9">
    <source>
        <dbReference type="RuleBase" id="RU367056"/>
    </source>
</evidence>
<organism evidence="12 13">
    <name type="scientific">Agaricus bisporus var. burnettii</name>
    <dbReference type="NCBI Taxonomy" id="192524"/>
    <lineage>
        <taxon>Eukaryota</taxon>
        <taxon>Fungi</taxon>
        <taxon>Dikarya</taxon>
        <taxon>Basidiomycota</taxon>
        <taxon>Agaricomycotina</taxon>
        <taxon>Agaricomycetes</taxon>
        <taxon>Agaricomycetidae</taxon>
        <taxon>Agaricales</taxon>
        <taxon>Agaricineae</taxon>
        <taxon>Agaricaceae</taxon>
        <taxon>Agaricus</taxon>
    </lineage>
</organism>
<dbReference type="GO" id="GO:0005743">
    <property type="term" value="C:mitochondrial inner membrane"/>
    <property type="evidence" value="ECO:0007669"/>
    <property type="project" value="UniProtKB-UniRule"/>
</dbReference>
<comment type="function">
    <text evidence="1 9">Required for assembly of cytochrome c oxidase (complex IV).</text>
</comment>
<dbReference type="EMBL" id="JABXXO010000006">
    <property type="protein sequence ID" value="KAF7775808.1"/>
    <property type="molecule type" value="Genomic_DNA"/>
</dbReference>
<gene>
    <name evidence="12" type="ORF">Agabi119p4_4201</name>
</gene>
<comment type="caution">
    <text evidence="12">The sequence shown here is derived from an EMBL/GenBank/DDBJ whole genome shotgun (WGS) entry which is preliminary data.</text>
</comment>
<comment type="subcellular location">
    <subcellularLocation>
        <location evidence="2">Mitochondrion membrane</location>
        <topology evidence="2">Single-pass membrane protein</topology>
    </subcellularLocation>
</comment>
<evidence type="ECO:0000256" key="7">
    <source>
        <dbReference type="ARBA" id="ARBA00023128"/>
    </source>
</evidence>
<evidence type="ECO:0000256" key="4">
    <source>
        <dbReference type="ARBA" id="ARBA00011351"/>
    </source>
</evidence>
<dbReference type="Proteomes" id="UP000629468">
    <property type="component" value="Unassembled WGS sequence"/>
</dbReference>
<evidence type="ECO:0000256" key="5">
    <source>
        <dbReference type="ARBA" id="ARBA00022692"/>
    </source>
</evidence>
<dbReference type="PANTHER" id="PTHR15642:SF3">
    <property type="entry name" value="CYTOCHROME C OXIDASE ASSEMBLY FACTOR 3 HOMOLOG, MITOCHONDRIAL"/>
    <property type="match status" value="1"/>
</dbReference>
<dbReference type="Pfam" id="PF09813">
    <property type="entry name" value="Coa3_cc"/>
    <property type="match status" value="1"/>
</dbReference>
<evidence type="ECO:0000256" key="6">
    <source>
        <dbReference type="ARBA" id="ARBA00022989"/>
    </source>
</evidence>
<feature type="domain" description="Cytochrome c oxidase assembly factor 3 mitochondrial coiled-coil" evidence="11">
    <location>
        <begin position="25"/>
        <end position="69"/>
    </location>
</feature>
<feature type="region of interest" description="Disordered" evidence="10">
    <location>
        <begin position="77"/>
        <end position="107"/>
    </location>
</feature>
<evidence type="ECO:0000256" key="10">
    <source>
        <dbReference type="SAM" id="MobiDB-lite"/>
    </source>
</evidence>
<proteinExistence type="inferred from homology"/>
<keyword evidence="8" id="KW-0472">Membrane</keyword>